<sequence length="73" mass="7856">MSSVVNGFSVIGLGNGIALVIKATLSTWVVDGLDGPQDFVKACKAFSEAMSRKFKQKSAEISTLQVADRYLLF</sequence>
<name>A0A4Z1JMX5_9HELO</name>
<comment type="caution">
    <text evidence="1">The sequence shown here is derived from an EMBL/GenBank/DDBJ whole genome shotgun (WGS) entry which is preliminary data.</text>
</comment>
<evidence type="ECO:0000313" key="2">
    <source>
        <dbReference type="Proteomes" id="UP000297229"/>
    </source>
</evidence>
<gene>
    <name evidence="1" type="ORF">BELL_0410g00040</name>
</gene>
<evidence type="ECO:0000313" key="1">
    <source>
        <dbReference type="EMBL" id="TGO72880.1"/>
    </source>
</evidence>
<dbReference type="EMBL" id="PQXM01000408">
    <property type="protein sequence ID" value="TGO72880.1"/>
    <property type="molecule type" value="Genomic_DNA"/>
</dbReference>
<organism evidence="1 2">
    <name type="scientific">Botrytis elliptica</name>
    <dbReference type="NCBI Taxonomy" id="278938"/>
    <lineage>
        <taxon>Eukaryota</taxon>
        <taxon>Fungi</taxon>
        <taxon>Dikarya</taxon>
        <taxon>Ascomycota</taxon>
        <taxon>Pezizomycotina</taxon>
        <taxon>Leotiomycetes</taxon>
        <taxon>Helotiales</taxon>
        <taxon>Sclerotiniaceae</taxon>
        <taxon>Botrytis</taxon>
    </lineage>
</organism>
<dbReference type="AlphaFoldDB" id="A0A4Z1JMX5"/>
<reference evidence="1 2" key="1">
    <citation type="submission" date="2017-12" db="EMBL/GenBank/DDBJ databases">
        <title>Comparative genomics of Botrytis spp.</title>
        <authorList>
            <person name="Valero-Jimenez C.A."/>
            <person name="Tapia P."/>
            <person name="Veloso J."/>
            <person name="Silva-Moreno E."/>
            <person name="Staats M."/>
            <person name="Valdes J.H."/>
            <person name="Van Kan J.A.L."/>
        </authorList>
    </citation>
    <scope>NUCLEOTIDE SEQUENCE [LARGE SCALE GENOMIC DNA]</scope>
    <source>
        <strain evidence="1 2">Be9601</strain>
    </source>
</reference>
<proteinExistence type="predicted"/>
<keyword evidence="2" id="KW-1185">Reference proteome</keyword>
<accession>A0A4Z1JMX5</accession>
<dbReference type="Proteomes" id="UP000297229">
    <property type="component" value="Unassembled WGS sequence"/>
</dbReference>
<protein>
    <submittedName>
        <fullName evidence="1">Uncharacterized protein</fullName>
    </submittedName>
</protein>